<keyword evidence="2" id="KW-1185">Reference proteome</keyword>
<evidence type="ECO:0000313" key="2">
    <source>
        <dbReference type="Proteomes" id="UP000032046"/>
    </source>
</evidence>
<dbReference type="RefSeq" id="WP_042517285.1">
    <property type="nucleotide sequence ID" value="NZ_JXQI01000025.1"/>
</dbReference>
<dbReference type="AlphaFoldDB" id="A0A0D0HFW7"/>
<name>A0A0D0HFW7_9BACT</name>
<evidence type="ECO:0000313" key="1">
    <source>
        <dbReference type="EMBL" id="KIP64867.1"/>
    </source>
</evidence>
<dbReference type="OrthoDB" id="9808975at2"/>
<protein>
    <submittedName>
        <fullName evidence="1">Uncharacterized protein</fullName>
    </submittedName>
</protein>
<dbReference type="EMBL" id="JXQK01000010">
    <property type="protein sequence ID" value="KIP64867.1"/>
    <property type="molecule type" value="Genomic_DNA"/>
</dbReference>
<comment type="caution">
    <text evidence="1">The sequence shown here is derived from an EMBL/GenBank/DDBJ whole genome shotgun (WGS) entry which is preliminary data.</text>
</comment>
<reference evidence="1 2" key="1">
    <citation type="submission" date="2015-01" db="EMBL/GenBank/DDBJ databases">
        <title>Comparative genomics of non-oral Prevotella species.</title>
        <authorList>
            <person name="Accetto T."/>
            <person name="Nograsek B."/>
            <person name="Avgustin G."/>
        </authorList>
    </citation>
    <scope>NUCLEOTIDE SEQUENCE [LARGE SCALE GENOMIC DNA]</scope>
    <source>
        <strain evidence="1 2">P5-119</strain>
    </source>
</reference>
<organism evidence="1 2">
    <name type="scientific">Prevotella pectinovora</name>
    <dbReference type="NCBI Taxonomy" id="1602169"/>
    <lineage>
        <taxon>Bacteria</taxon>
        <taxon>Pseudomonadati</taxon>
        <taxon>Bacteroidota</taxon>
        <taxon>Bacteroidia</taxon>
        <taxon>Bacteroidales</taxon>
        <taxon>Prevotellaceae</taxon>
        <taxon>Prevotella</taxon>
    </lineage>
</organism>
<proteinExistence type="predicted"/>
<gene>
    <name evidence="1" type="ORF">ST44_00870</name>
</gene>
<sequence>MENRSHFRSLDELIRGLDRERALLKEMFAKRKTYSFRYDIARELASKKEESLEFLRRNGVIRDNGEFVELEDVYLKFFEEVLEVNEEINVASVKQSIDNLNENIEYYLIEKSPAKKHSYLTEVKRILHTIALNILRSVIDLKRNIDSTYKNEPTLAVKKKKLEHLDERRKDIAVFIKECEKVIDEKQPTFFLEAMDVQLKETVTNVKYQMNEAYHNLIELDRQIINYLNLIVYQDHLVKKVQRLKYLKDQLILDTNTNIRSMLNQTDPVWMEPRPKYTLKVSIPMLRNTDEGLRILHKVAAGKGNSRLKKCELAEPLTLEDMQAEAQVLQTVDASEVKNAFMASSDNLFHFVMNYGNYSKKMDEEDKLVLFCQIATQYLDELTVEDNYQTMGNIEYPLIYSRQN</sequence>
<accession>A0A0D0HFW7</accession>
<dbReference type="STRING" id="1602171.ST44_00870"/>
<dbReference type="Proteomes" id="UP000032046">
    <property type="component" value="Unassembled WGS sequence"/>
</dbReference>